<evidence type="ECO:0000313" key="5">
    <source>
        <dbReference type="EMBL" id="KHK89127.1"/>
    </source>
</evidence>
<accession>A0A0B1ZIJ2</accession>
<dbReference type="EMBL" id="JTDI01000009">
    <property type="protein sequence ID" value="KHK89127.1"/>
    <property type="molecule type" value="Genomic_DNA"/>
</dbReference>
<dbReference type="AlphaFoldDB" id="A0A0B1ZIJ2"/>
<dbReference type="Proteomes" id="UP000031057">
    <property type="component" value="Unassembled WGS sequence"/>
</dbReference>
<comment type="caution">
    <text evidence="5">The sequence shown here is derived from an EMBL/GenBank/DDBJ whole genome shotgun (WGS) entry which is preliminary data.</text>
</comment>
<evidence type="ECO:0000256" key="2">
    <source>
        <dbReference type="ARBA" id="ARBA00023125"/>
    </source>
</evidence>
<dbReference type="PANTHER" id="PTHR44688">
    <property type="entry name" value="DNA-BINDING TRANSCRIPTIONAL ACTIVATOR DEVR_DOSR"/>
    <property type="match status" value="1"/>
</dbReference>
<protein>
    <recommendedName>
        <fullName evidence="4">HTH luxR-type domain-containing protein</fullName>
    </recommendedName>
</protein>
<dbReference type="Pfam" id="PF00196">
    <property type="entry name" value="GerE"/>
    <property type="match status" value="1"/>
</dbReference>
<feature type="domain" description="HTH luxR-type" evidence="4">
    <location>
        <begin position="171"/>
        <end position="236"/>
    </location>
</feature>
<dbReference type="Gene3D" id="3.30.450.80">
    <property type="entry name" value="Transcription factor LuxR-like, autoinducer-binding domain"/>
    <property type="match status" value="1"/>
</dbReference>
<keyword evidence="3" id="KW-0804">Transcription</keyword>
<reference evidence="5 6" key="1">
    <citation type="submission" date="2014-10" db="EMBL/GenBank/DDBJ databases">
        <title>Genome sequence of Novosphingobium malaysiense MUSC 273(T).</title>
        <authorList>
            <person name="Lee L.-H."/>
        </authorList>
    </citation>
    <scope>NUCLEOTIDE SEQUENCE [LARGE SCALE GENOMIC DNA]</scope>
    <source>
        <strain evidence="5 6">MUSC 273</strain>
    </source>
</reference>
<dbReference type="PRINTS" id="PR00038">
    <property type="entry name" value="HTHLUXR"/>
</dbReference>
<dbReference type="InterPro" id="IPR005143">
    <property type="entry name" value="TF_LuxR_autoind-bd_dom"/>
</dbReference>
<keyword evidence="1" id="KW-0805">Transcription regulation</keyword>
<dbReference type="CDD" id="cd06170">
    <property type="entry name" value="LuxR_C_like"/>
    <property type="match status" value="1"/>
</dbReference>
<dbReference type="InterPro" id="IPR036388">
    <property type="entry name" value="WH-like_DNA-bd_sf"/>
</dbReference>
<dbReference type="SUPFAM" id="SSF46894">
    <property type="entry name" value="C-terminal effector domain of the bipartite response regulators"/>
    <property type="match status" value="1"/>
</dbReference>
<dbReference type="InterPro" id="IPR016032">
    <property type="entry name" value="Sig_transdc_resp-reg_C-effctor"/>
</dbReference>
<dbReference type="GO" id="GO:0003677">
    <property type="term" value="F:DNA binding"/>
    <property type="evidence" value="ECO:0007669"/>
    <property type="project" value="UniProtKB-KW"/>
</dbReference>
<dbReference type="InterPro" id="IPR036693">
    <property type="entry name" value="TF_LuxR_autoind-bd_dom_sf"/>
</dbReference>
<proteinExistence type="predicted"/>
<dbReference type="Gene3D" id="1.10.10.10">
    <property type="entry name" value="Winged helix-like DNA-binding domain superfamily/Winged helix DNA-binding domain"/>
    <property type="match status" value="1"/>
</dbReference>
<dbReference type="STRING" id="1348853.LK12_22245"/>
<keyword evidence="6" id="KW-1185">Reference proteome</keyword>
<dbReference type="PANTHER" id="PTHR44688:SF16">
    <property type="entry name" value="DNA-BINDING TRANSCRIPTIONAL ACTIVATOR DEVR_DOSR"/>
    <property type="match status" value="1"/>
</dbReference>
<evidence type="ECO:0000259" key="4">
    <source>
        <dbReference type="PROSITE" id="PS50043"/>
    </source>
</evidence>
<organism evidence="5 6">
    <name type="scientific">Novosphingobium malaysiense</name>
    <dbReference type="NCBI Taxonomy" id="1348853"/>
    <lineage>
        <taxon>Bacteria</taxon>
        <taxon>Pseudomonadati</taxon>
        <taxon>Pseudomonadota</taxon>
        <taxon>Alphaproteobacteria</taxon>
        <taxon>Sphingomonadales</taxon>
        <taxon>Sphingomonadaceae</taxon>
        <taxon>Novosphingobium</taxon>
    </lineage>
</organism>
<evidence type="ECO:0000256" key="3">
    <source>
        <dbReference type="ARBA" id="ARBA00023163"/>
    </source>
</evidence>
<dbReference type="SUPFAM" id="SSF75516">
    <property type="entry name" value="Pheromone-binding domain of LuxR-like quorum-sensing transcription factors"/>
    <property type="match status" value="1"/>
</dbReference>
<sequence length="248" mass="27414">MYIASVAAEFARSLSAVRSPGDLKDALVQACGEMGLGYFALSHHVDFARSPDAMRIHNYPETWEDWYLANRLGLCDPIHRASHVVARGFYWHEVPRLIPLNRHDYHVLEKGRHAGLGDGVTVPAHVPGEARGSCTFVVPRGAELPEDVLPWAQIVGMGAFEGARNLRRSTDRHDRPRVSERQRQCIALAGRGLSDRSIAQRLGIGVQTVMEYMRDARARLGASNRTQLVVCLLAAGELCIDDLAPLAF</sequence>
<gene>
    <name evidence="5" type="ORF">LK12_22245</name>
</gene>
<dbReference type="GO" id="GO:0006355">
    <property type="term" value="P:regulation of DNA-templated transcription"/>
    <property type="evidence" value="ECO:0007669"/>
    <property type="project" value="InterPro"/>
</dbReference>
<keyword evidence="2" id="KW-0238">DNA-binding</keyword>
<name>A0A0B1ZIJ2_9SPHN</name>
<evidence type="ECO:0000256" key="1">
    <source>
        <dbReference type="ARBA" id="ARBA00023015"/>
    </source>
</evidence>
<dbReference type="InterPro" id="IPR000792">
    <property type="entry name" value="Tscrpt_reg_LuxR_C"/>
</dbReference>
<dbReference type="Pfam" id="PF03472">
    <property type="entry name" value="Autoind_bind"/>
    <property type="match status" value="1"/>
</dbReference>
<dbReference type="PROSITE" id="PS50043">
    <property type="entry name" value="HTH_LUXR_2"/>
    <property type="match status" value="1"/>
</dbReference>
<evidence type="ECO:0000313" key="6">
    <source>
        <dbReference type="Proteomes" id="UP000031057"/>
    </source>
</evidence>
<dbReference type="SMART" id="SM00421">
    <property type="entry name" value="HTH_LUXR"/>
    <property type="match status" value="1"/>
</dbReference>